<evidence type="ECO:0000256" key="1">
    <source>
        <dbReference type="SAM" id="SignalP"/>
    </source>
</evidence>
<feature type="chain" id="PRO_5028932314" evidence="1">
    <location>
        <begin position="22"/>
        <end position="185"/>
    </location>
</feature>
<dbReference type="AlphaFoldDB" id="A0A7H1C221"/>
<dbReference type="NCBIfam" id="TIGR01626">
    <property type="entry name" value="ytfJ_HI0045"/>
    <property type="match status" value="1"/>
</dbReference>
<keyword evidence="1" id="KW-0732">Signal</keyword>
<proteinExistence type="predicted"/>
<dbReference type="KEGG" id="mbos:ICJ55_09810"/>
<sequence>MRKVGKLAVIFGLFFANMSFAHNVKLNQSLPAVSVAKDGELVIQSGKIAYKSWNSSAVAGKVRVVLHFAARSSVKSKNDELINALKNAAFDPIKYQTLTIVNADDAIVGTGLFVKNNVEDGKLENPRSQVVLDQQGNVRKAWNLKEKESFIAVLDKSGKVKFATEGALSAKQIEEVVGLVKKLIE</sequence>
<keyword evidence="3" id="KW-1185">Reference proteome</keyword>
<dbReference type="EMBL" id="CP061280">
    <property type="protein sequence ID" value="QNS15026.1"/>
    <property type="molecule type" value="Genomic_DNA"/>
</dbReference>
<evidence type="ECO:0000313" key="3">
    <source>
        <dbReference type="Proteomes" id="UP000576260"/>
    </source>
</evidence>
<dbReference type="Proteomes" id="UP000576260">
    <property type="component" value="Chromosome"/>
</dbReference>
<organism evidence="2 3">
    <name type="scientific">Mannheimia bovis</name>
    <dbReference type="NCBI Taxonomy" id="2770636"/>
    <lineage>
        <taxon>Bacteria</taxon>
        <taxon>Pseudomonadati</taxon>
        <taxon>Pseudomonadota</taxon>
        <taxon>Gammaproteobacteria</taxon>
        <taxon>Pasteurellales</taxon>
        <taxon>Pasteurellaceae</taxon>
        <taxon>Mannheimia</taxon>
    </lineage>
</organism>
<evidence type="ECO:0000313" key="2">
    <source>
        <dbReference type="EMBL" id="QNS15026.1"/>
    </source>
</evidence>
<dbReference type="RefSeq" id="WP_188156633.1">
    <property type="nucleotide sequence ID" value="NZ_CP061280.1"/>
</dbReference>
<accession>A0A7H1C221</accession>
<reference evidence="2 3" key="1">
    <citation type="submission" date="2020-09" db="EMBL/GenBank/DDBJ databases">
        <title>Mannheimia bovis sp.nov., isolated from a cow.</title>
        <authorList>
            <person name="Li F."/>
        </authorList>
    </citation>
    <scope>NUCLEOTIDE SEQUENCE [LARGE SCALE GENOMIC DNA]</scope>
    <source>
        <strain evidence="2 3">ZY190616</strain>
    </source>
</reference>
<feature type="signal peptide" evidence="1">
    <location>
        <begin position="1"/>
        <end position="21"/>
    </location>
</feature>
<dbReference type="InterPro" id="IPR006513">
    <property type="entry name" value="YtfJ_HI0045"/>
</dbReference>
<protein>
    <submittedName>
        <fullName evidence="2">YtfJ family protein</fullName>
    </submittedName>
</protein>
<name>A0A7H1C221_9PAST</name>
<dbReference type="Pfam" id="PF09695">
    <property type="entry name" value="YtfJ_HI0045"/>
    <property type="match status" value="1"/>
</dbReference>
<gene>
    <name evidence="2" type="ORF">ICJ55_09810</name>
</gene>